<protein>
    <submittedName>
        <fullName evidence="3">Uncharacterized protein</fullName>
    </submittedName>
</protein>
<evidence type="ECO:0000313" key="4">
    <source>
        <dbReference type="Proteomes" id="UP000530571"/>
    </source>
</evidence>
<feature type="region of interest" description="Disordered" evidence="1">
    <location>
        <begin position="36"/>
        <end position="56"/>
    </location>
</feature>
<dbReference type="Proteomes" id="UP000530571">
    <property type="component" value="Unassembled WGS sequence"/>
</dbReference>
<dbReference type="EMBL" id="JACIDZ010000022">
    <property type="protein sequence ID" value="MBB4124388.1"/>
    <property type="molecule type" value="Genomic_DNA"/>
</dbReference>
<dbReference type="RefSeq" id="WP_183491022.1">
    <property type="nucleotide sequence ID" value="NZ_JACIDZ010000022.1"/>
</dbReference>
<evidence type="ECO:0000256" key="1">
    <source>
        <dbReference type="SAM" id="MobiDB-lite"/>
    </source>
</evidence>
<keyword evidence="2" id="KW-0812">Transmembrane</keyword>
<evidence type="ECO:0000256" key="2">
    <source>
        <dbReference type="SAM" id="Phobius"/>
    </source>
</evidence>
<feature type="transmembrane region" description="Helical" evidence="2">
    <location>
        <begin position="6"/>
        <end position="26"/>
    </location>
</feature>
<comment type="caution">
    <text evidence="3">The sequence shown here is derived from an EMBL/GenBank/DDBJ whole genome shotgun (WGS) entry which is preliminary data.</text>
</comment>
<name>A0A7W6KR17_9HYPH</name>
<proteinExistence type="predicted"/>
<gene>
    <name evidence="3" type="ORF">GGR30_004346</name>
</gene>
<keyword evidence="2" id="KW-0472">Membrane</keyword>
<keyword evidence="4" id="KW-1185">Reference proteome</keyword>
<dbReference type="AlphaFoldDB" id="A0A7W6KR17"/>
<evidence type="ECO:0000313" key="3">
    <source>
        <dbReference type="EMBL" id="MBB4124388.1"/>
    </source>
</evidence>
<accession>A0A7W6KR17</accession>
<reference evidence="3 4" key="1">
    <citation type="submission" date="2020-08" db="EMBL/GenBank/DDBJ databases">
        <title>Genomic Encyclopedia of Type Strains, Phase IV (KMG-IV): sequencing the most valuable type-strain genomes for metagenomic binning, comparative biology and taxonomic classification.</title>
        <authorList>
            <person name="Goeker M."/>
        </authorList>
    </citation>
    <scope>NUCLEOTIDE SEQUENCE [LARGE SCALE GENOMIC DNA]</scope>
    <source>
        <strain evidence="3 4">DSM 28101</strain>
    </source>
</reference>
<organism evidence="3 4">
    <name type="scientific">Martelella radicis</name>
    <dbReference type="NCBI Taxonomy" id="1397476"/>
    <lineage>
        <taxon>Bacteria</taxon>
        <taxon>Pseudomonadati</taxon>
        <taxon>Pseudomonadota</taxon>
        <taxon>Alphaproteobacteria</taxon>
        <taxon>Hyphomicrobiales</taxon>
        <taxon>Aurantimonadaceae</taxon>
        <taxon>Martelella</taxon>
    </lineage>
</organism>
<sequence>MFEYLPLIAFQTVFAAAGLTILYRMVGGVIQKPATKPALAGRRGHSAEHGRNRAAA</sequence>
<feature type="compositionally biased region" description="Basic and acidic residues" evidence="1">
    <location>
        <begin position="45"/>
        <end position="56"/>
    </location>
</feature>
<keyword evidence="2" id="KW-1133">Transmembrane helix</keyword>